<dbReference type="InterPro" id="IPR027375">
    <property type="entry name" value="DKNYY"/>
</dbReference>
<dbReference type="Proteomes" id="UP000285780">
    <property type="component" value="Unassembled WGS sequence"/>
</dbReference>
<keyword evidence="1" id="KW-0472">Membrane</keyword>
<dbReference type="AlphaFoldDB" id="A0A420E1M4"/>
<gene>
    <name evidence="2" type="ORF">C8N26_1638</name>
</gene>
<evidence type="ECO:0000313" key="2">
    <source>
        <dbReference type="EMBL" id="RKF04006.1"/>
    </source>
</evidence>
<name>A0A420E1M4_9FLAO</name>
<evidence type="ECO:0000256" key="1">
    <source>
        <dbReference type="SAM" id="Phobius"/>
    </source>
</evidence>
<dbReference type="Pfam" id="PF13644">
    <property type="entry name" value="DKNYY"/>
    <property type="match status" value="2"/>
</dbReference>
<evidence type="ECO:0000313" key="3">
    <source>
        <dbReference type="Proteomes" id="UP000285780"/>
    </source>
</evidence>
<comment type="caution">
    <text evidence="2">The sequence shown here is derived from an EMBL/GenBank/DDBJ whole genome shotgun (WGS) entry which is preliminary data.</text>
</comment>
<organism evidence="2 3">
    <name type="scientific">Tenacibaculum lutimaris</name>
    <dbReference type="NCBI Taxonomy" id="285258"/>
    <lineage>
        <taxon>Bacteria</taxon>
        <taxon>Pseudomonadati</taxon>
        <taxon>Bacteroidota</taxon>
        <taxon>Flavobacteriia</taxon>
        <taxon>Flavobacteriales</taxon>
        <taxon>Flavobacteriaceae</taxon>
        <taxon>Tenacibaculum</taxon>
    </lineage>
</organism>
<sequence>MNLITQYPYISIIIIIFILNSIIKKITRAKHSPIAKLSLFIMAIIAQACSPFAGPVDKSVSDSYYYSKSKKDIRYSPMGNWFSLGNTKLNADVKSFKVLGRDFGKDKNHVYFKSNIIDNEVDTATFYVHEDDYTCFDKNHVYIAINYMPQDINLINQEKKHLWKVAKANPKTFQKIDQDWAKDDKHYFYNYTPINVDYDFFKVLNKNFAKDQNQVYLLKNYELLVATTIDPTTSKKINDRYIADKNSIYDFQEYKNGKKVDSLTSIPYQNIDDLTILEDKFLLFDNTVIYDGVKIKNVDFSTFKIIQFPYSKDKNHVFYHSDVIEKADPNTFSIFETSYYSKDKNHVYVYGKLLKEADVATFGPSNEKHSLLYKDKNHTYRGDKIVEDN</sequence>
<reference evidence="2 3" key="1">
    <citation type="submission" date="2018-09" db="EMBL/GenBank/DDBJ databases">
        <title>Genomic Encyclopedia of Archaeal and Bacterial Type Strains, Phase II (KMG-II): from individual species to whole genera.</title>
        <authorList>
            <person name="Goeker M."/>
        </authorList>
    </citation>
    <scope>NUCLEOTIDE SEQUENCE [LARGE SCALE GENOMIC DNA]</scope>
    <source>
        <strain evidence="2 3">DSM 16505</strain>
    </source>
</reference>
<keyword evidence="1" id="KW-0812">Transmembrane</keyword>
<proteinExistence type="predicted"/>
<protein>
    <submittedName>
        <fullName evidence="2">DKNYY family protein</fullName>
    </submittedName>
</protein>
<dbReference type="EMBL" id="RAQM01000008">
    <property type="protein sequence ID" value="RKF04006.1"/>
    <property type="molecule type" value="Genomic_DNA"/>
</dbReference>
<keyword evidence="3" id="KW-1185">Reference proteome</keyword>
<keyword evidence="1" id="KW-1133">Transmembrane helix</keyword>
<feature type="transmembrane region" description="Helical" evidence="1">
    <location>
        <begin position="35"/>
        <end position="54"/>
    </location>
</feature>
<feature type="transmembrane region" description="Helical" evidence="1">
    <location>
        <begin position="6"/>
        <end position="23"/>
    </location>
</feature>
<accession>A0A420E1M4</accession>